<reference evidence="1 2" key="1">
    <citation type="submission" date="2018-09" db="EMBL/GenBank/DDBJ databases">
        <authorList>
            <person name="Tagini F."/>
        </authorList>
    </citation>
    <scope>NUCLEOTIDE SEQUENCE [LARGE SCALE GENOMIC DNA]</scope>
    <source>
        <strain evidence="1 2">MK13</strain>
    </source>
</reference>
<sequence length="133" mass="14367">MVPVMAELDYAFIAEYAKVEAGKLTAVGASYIDIRPLTLPAQHIVYIAGRIRAPEDAESIALKIRINPPGNMNIVLDGTITIGPEEPRYDGKVAVMFAASAVIPLVSAGLCEIFVDVDEVEQRRLAFAIITPQ</sequence>
<evidence type="ECO:0000313" key="1">
    <source>
        <dbReference type="EMBL" id="VBA46546.1"/>
    </source>
</evidence>
<keyword evidence="2" id="KW-1185">Reference proteome</keyword>
<gene>
    <name evidence="1" type="ORF">LAUMK13_05683</name>
</gene>
<name>A0A498QLX8_9MYCO</name>
<dbReference type="EMBL" id="UPHQ01000316">
    <property type="protein sequence ID" value="VBA46546.1"/>
    <property type="molecule type" value="Genomic_DNA"/>
</dbReference>
<dbReference type="Pfam" id="PF22091">
    <property type="entry name" value="DUF6941"/>
    <property type="match status" value="1"/>
</dbReference>
<protein>
    <submittedName>
        <fullName evidence="1">Uncharacterized protein</fullName>
    </submittedName>
</protein>
<dbReference type="AlphaFoldDB" id="A0A498QLX8"/>
<dbReference type="InterPro" id="IPR054221">
    <property type="entry name" value="DUF6941"/>
</dbReference>
<proteinExistence type="predicted"/>
<accession>A0A498QLX8</accession>
<dbReference type="Proteomes" id="UP000267289">
    <property type="component" value="Unassembled WGS sequence"/>
</dbReference>
<organism evidence="1 2">
    <name type="scientific">Mycobacterium innocens</name>
    <dbReference type="NCBI Taxonomy" id="2341083"/>
    <lineage>
        <taxon>Bacteria</taxon>
        <taxon>Bacillati</taxon>
        <taxon>Actinomycetota</taxon>
        <taxon>Actinomycetes</taxon>
        <taxon>Mycobacteriales</taxon>
        <taxon>Mycobacteriaceae</taxon>
        <taxon>Mycobacterium</taxon>
    </lineage>
</organism>
<evidence type="ECO:0000313" key="2">
    <source>
        <dbReference type="Proteomes" id="UP000267289"/>
    </source>
</evidence>